<reference evidence="1 2" key="1">
    <citation type="submission" date="2020-03" db="EMBL/GenBank/DDBJ databases">
        <title>Sequencing the genomes of 1000 actinobacteria strains.</title>
        <authorList>
            <person name="Klenk H.-P."/>
        </authorList>
    </citation>
    <scope>NUCLEOTIDE SEQUENCE [LARGE SCALE GENOMIC DNA]</scope>
    <source>
        <strain evidence="1 2">DSM 16403</strain>
    </source>
</reference>
<organism evidence="1 2">
    <name type="scientific">Arthrobacter pigmenti</name>
    <dbReference type="NCBI Taxonomy" id="271432"/>
    <lineage>
        <taxon>Bacteria</taxon>
        <taxon>Bacillati</taxon>
        <taxon>Actinomycetota</taxon>
        <taxon>Actinomycetes</taxon>
        <taxon>Micrococcales</taxon>
        <taxon>Micrococcaceae</taxon>
        <taxon>Arthrobacter</taxon>
    </lineage>
</organism>
<name>A0A846RSP4_9MICC</name>
<dbReference type="AlphaFoldDB" id="A0A846RSP4"/>
<protein>
    <submittedName>
        <fullName evidence="1">Uncharacterized protein</fullName>
    </submittedName>
</protein>
<sequence>MNHPFHWERWTGQLARNMAVPAGTADPAGTSKGLEV</sequence>
<accession>A0A846RSP4</accession>
<dbReference type="Proteomes" id="UP000547458">
    <property type="component" value="Unassembled WGS sequence"/>
</dbReference>
<keyword evidence="2" id="KW-1185">Reference proteome</keyword>
<evidence type="ECO:0000313" key="2">
    <source>
        <dbReference type="Proteomes" id="UP000547458"/>
    </source>
</evidence>
<gene>
    <name evidence="1" type="ORF">BJ994_000407</name>
</gene>
<proteinExistence type="predicted"/>
<evidence type="ECO:0000313" key="1">
    <source>
        <dbReference type="EMBL" id="NJC21331.1"/>
    </source>
</evidence>
<dbReference type="EMBL" id="JAATJL010000001">
    <property type="protein sequence ID" value="NJC21331.1"/>
    <property type="molecule type" value="Genomic_DNA"/>
</dbReference>
<comment type="caution">
    <text evidence="1">The sequence shown here is derived from an EMBL/GenBank/DDBJ whole genome shotgun (WGS) entry which is preliminary data.</text>
</comment>